<dbReference type="RefSeq" id="XP_021885278.1">
    <property type="nucleotide sequence ID" value="XM_022022736.1"/>
</dbReference>
<evidence type="ECO:0000313" key="2">
    <source>
        <dbReference type="Proteomes" id="UP000193648"/>
    </source>
</evidence>
<evidence type="ECO:0000313" key="1">
    <source>
        <dbReference type="EMBL" id="ORZ27575.1"/>
    </source>
</evidence>
<proteinExistence type="predicted"/>
<organism evidence="1 2">
    <name type="scientific">Lobosporangium transversale</name>
    <dbReference type="NCBI Taxonomy" id="64571"/>
    <lineage>
        <taxon>Eukaryota</taxon>
        <taxon>Fungi</taxon>
        <taxon>Fungi incertae sedis</taxon>
        <taxon>Mucoromycota</taxon>
        <taxon>Mortierellomycotina</taxon>
        <taxon>Mortierellomycetes</taxon>
        <taxon>Mortierellales</taxon>
        <taxon>Mortierellaceae</taxon>
        <taxon>Lobosporangium</taxon>
    </lineage>
</organism>
<gene>
    <name evidence="1" type="ORF">BCR41DRAFT_345541</name>
</gene>
<dbReference type="Proteomes" id="UP000193648">
    <property type="component" value="Unassembled WGS sequence"/>
</dbReference>
<dbReference type="InParanoid" id="A0A1Y2GZ74"/>
<comment type="caution">
    <text evidence="1">The sequence shown here is derived from an EMBL/GenBank/DDBJ whole genome shotgun (WGS) entry which is preliminary data.</text>
</comment>
<dbReference type="GeneID" id="33564580"/>
<name>A0A1Y2GZ74_9FUNG</name>
<dbReference type="EMBL" id="MCFF01000003">
    <property type="protein sequence ID" value="ORZ27575.1"/>
    <property type="molecule type" value="Genomic_DNA"/>
</dbReference>
<dbReference type="AlphaFoldDB" id="A0A1Y2GZ74"/>
<keyword evidence="2" id="KW-1185">Reference proteome</keyword>
<sequence length="60" mass="6806">MSKKKNITTATLAIFDPIFSLFSRSYKVISFSSFHPPLFLQSKCKCLSAANITPHSFLFF</sequence>
<reference evidence="1 2" key="1">
    <citation type="submission" date="2016-07" db="EMBL/GenBank/DDBJ databases">
        <title>Pervasive Adenine N6-methylation of Active Genes in Fungi.</title>
        <authorList>
            <consortium name="DOE Joint Genome Institute"/>
            <person name="Mondo S.J."/>
            <person name="Dannebaum R.O."/>
            <person name="Kuo R.C."/>
            <person name="Labutti K."/>
            <person name="Haridas S."/>
            <person name="Kuo A."/>
            <person name="Salamov A."/>
            <person name="Ahrendt S.R."/>
            <person name="Lipzen A."/>
            <person name="Sullivan W."/>
            <person name="Andreopoulos W.B."/>
            <person name="Clum A."/>
            <person name="Lindquist E."/>
            <person name="Daum C."/>
            <person name="Ramamoorthy G.K."/>
            <person name="Gryganskyi A."/>
            <person name="Culley D."/>
            <person name="Magnuson J.K."/>
            <person name="James T.Y."/>
            <person name="O'Malley M.A."/>
            <person name="Stajich J.E."/>
            <person name="Spatafora J.W."/>
            <person name="Visel A."/>
            <person name="Grigoriev I.V."/>
        </authorList>
    </citation>
    <scope>NUCLEOTIDE SEQUENCE [LARGE SCALE GENOMIC DNA]</scope>
    <source>
        <strain evidence="1 2">NRRL 3116</strain>
    </source>
</reference>
<accession>A0A1Y2GZ74</accession>
<protein>
    <submittedName>
        <fullName evidence="1">Uncharacterized protein</fullName>
    </submittedName>
</protein>